<keyword evidence="3" id="KW-1185">Reference proteome</keyword>
<feature type="transmembrane region" description="Helical" evidence="1">
    <location>
        <begin position="43"/>
        <end position="65"/>
    </location>
</feature>
<name>A0ABT3ZDX9_9HYPH</name>
<proteinExistence type="predicted"/>
<feature type="transmembrane region" description="Helical" evidence="1">
    <location>
        <begin position="77"/>
        <end position="95"/>
    </location>
</feature>
<comment type="caution">
    <text evidence="2">The sequence shown here is derived from an EMBL/GenBank/DDBJ whole genome shotgun (WGS) entry which is preliminary data.</text>
</comment>
<evidence type="ECO:0000256" key="1">
    <source>
        <dbReference type="SAM" id="Phobius"/>
    </source>
</evidence>
<evidence type="ECO:0000313" key="3">
    <source>
        <dbReference type="Proteomes" id="UP001073227"/>
    </source>
</evidence>
<feature type="transmembrane region" description="Helical" evidence="1">
    <location>
        <begin position="101"/>
        <end position="122"/>
    </location>
</feature>
<evidence type="ECO:0000313" key="2">
    <source>
        <dbReference type="EMBL" id="MCY0149987.1"/>
    </source>
</evidence>
<keyword evidence="1" id="KW-1133">Transmembrane helix</keyword>
<gene>
    <name evidence="2" type="ORF">OEG84_20350</name>
</gene>
<dbReference type="EMBL" id="JAOVZR010000001">
    <property type="protein sequence ID" value="MCY0149987.1"/>
    <property type="molecule type" value="Genomic_DNA"/>
</dbReference>
<organism evidence="2 3">
    <name type="scientific">Hoeflea algicola</name>
    <dbReference type="NCBI Taxonomy" id="2983763"/>
    <lineage>
        <taxon>Bacteria</taxon>
        <taxon>Pseudomonadati</taxon>
        <taxon>Pseudomonadota</taxon>
        <taxon>Alphaproteobacteria</taxon>
        <taxon>Hyphomicrobiales</taxon>
        <taxon>Rhizobiaceae</taxon>
        <taxon>Hoeflea</taxon>
    </lineage>
</organism>
<feature type="transmembrane region" description="Helical" evidence="1">
    <location>
        <begin position="21"/>
        <end position="37"/>
    </location>
</feature>
<dbReference type="Proteomes" id="UP001073227">
    <property type="component" value="Unassembled WGS sequence"/>
</dbReference>
<protein>
    <submittedName>
        <fullName evidence="2">Uncharacterized protein</fullName>
    </submittedName>
</protein>
<keyword evidence="1" id="KW-0472">Membrane</keyword>
<accession>A0ABT3ZDX9</accession>
<dbReference type="RefSeq" id="WP_267655427.1">
    <property type="nucleotide sequence ID" value="NZ_JAOVZR010000001.1"/>
</dbReference>
<sequence length="125" mass="13706">MTSTEQADKADPAHPFKTNRTAAIIMTIAVAVTLMLLRPELSLVYLAYIGISVYSLSWARTRGYVGKPRPVREQNMAAYVSISTVGFMATLFGAPNLFEPIASVIFIVFAAVMAILALYAIFDRK</sequence>
<reference evidence="2" key="1">
    <citation type="submission" date="2022-10" db="EMBL/GenBank/DDBJ databases">
        <title>Hoeflea sp. G2-23, isolated from marine algae.</title>
        <authorList>
            <person name="Kristyanto S."/>
            <person name="Kim J.M."/>
            <person name="Jeon C.O."/>
        </authorList>
    </citation>
    <scope>NUCLEOTIDE SEQUENCE</scope>
    <source>
        <strain evidence="2">G2-23</strain>
    </source>
</reference>
<keyword evidence="1" id="KW-0812">Transmembrane</keyword>